<comment type="caution">
    <text evidence="2">The sequence shown here is derived from an EMBL/GenBank/DDBJ whole genome shotgun (WGS) entry which is preliminary data.</text>
</comment>
<evidence type="ECO:0000313" key="3">
    <source>
        <dbReference type="Proteomes" id="UP001433268"/>
    </source>
</evidence>
<proteinExistence type="predicted"/>
<keyword evidence="3" id="KW-1185">Reference proteome</keyword>
<evidence type="ECO:0000256" key="1">
    <source>
        <dbReference type="SAM" id="MobiDB-lite"/>
    </source>
</evidence>
<feature type="region of interest" description="Disordered" evidence="1">
    <location>
        <begin position="117"/>
        <end position="221"/>
    </location>
</feature>
<protein>
    <submittedName>
        <fullName evidence="2">Uncharacterized protein</fullName>
    </submittedName>
</protein>
<sequence>MQARAAARRATEAAQAHIQVKKSDPQFYNREEGAADPEGTILTASSSLTVQTTVTATTTRSDVAPHKPNDIVPSTTGAATLVSSTTTTRKRGRKTPSVPVRGGWDVLPHNLGQVWAPKDVADEKAGSAAHGNLYEDNTDLPLKKRLRSNRASSSNDVVPAPVNHEQPPPNAAEEQEVKEQLEQQSPPEAEQKTPKRKARKTKDNPYGLTPGETPYPDWQGPNAQQCEEIYRILADMHDDVQPLPPQRFQRRRLKSQDVARSPASWMA</sequence>
<dbReference type="GeneID" id="92042284"/>
<name>A0ABR1X3F8_9PEZI</name>
<feature type="region of interest" description="Disordered" evidence="1">
    <location>
        <begin position="240"/>
        <end position="267"/>
    </location>
</feature>
<feature type="region of interest" description="Disordered" evidence="1">
    <location>
        <begin position="61"/>
        <end position="105"/>
    </location>
</feature>
<dbReference type="EMBL" id="JAQQWN010000004">
    <property type="protein sequence ID" value="KAK8089948.1"/>
    <property type="molecule type" value="Genomic_DNA"/>
</dbReference>
<dbReference type="Proteomes" id="UP001433268">
    <property type="component" value="Unassembled WGS sequence"/>
</dbReference>
<gene>
    <name evidence="2" type="ORF">PG997_004909</name>
</gene>
<feature type="region of interest" description="Disordered" evidence="1">
    <location>
        <begin position="1"/>
        <end position="39"/>
    </location>
</feature>
<evidence type="ECO:0000313" key="2">
    <source>
        <dbReference type="EMBL" id="KAK8089948.1"/>
    </source>
</evidence>
<organism evidence="2 3">
    <name type="scientific">Apiospora hydei</name>
    <dbReference type="NCBI Taxonomy" id="1337664"/>
    <lineage>
        <taxon>Eukaryota</taxon>
        <taxon>Fungi</taxon>
        <taxon>Dikarya</taxon>
        <taxon>Ascomycota</taxon>
        <taxon>Pezizomycotina</taxon>
        <taxon>Sordariomycetes</taxon>
        <taxon>Xylariomycetidae</taxon>
        <taxon>Amphisphaeriales</taxon>
        <taxon>Apiosporaceae</taxon>
        <taxon>Apiospora</taxon>
    </lineage>
</organism>
<feature type="compositionally biased region" description="Basic and acidic residues" evidence="1">
    <location>
        <begin position="21"/>
        <end position="33"/>
    </location>
</feature>
<reference evidence="2 3" key="1">
    <citation type="submission" date="2023-01" db="EMBL/GenBank/DDBJ databases">
        <title>Analysis of 21 Apiospora genomes using comparative genomics revels a genus with tremendous synthesis potential of carbohydrate active enzymes and secondary metabolites.</title>
        <authorList>
            <person name="Sorensen T."/>
        </authorList>
    </citation>
    <scope>NUCLEOTIDE SEQUENCE [LARGE SCALE GENOMIC DNA]</scope>
    <source>
        <strain evidence="2 3">CBS 114990</strain>
    </source>
</reference>
<accession>A0ABR1X3F8</accession>
<feature type="compositionally biased region" description="Polar residues" evidence="1">
    <location>
        <begin position="72"/>
        <end position="84"/>
    </location>
</feature>
<dbReference type="RefSeq" id="XP_066672842.1">
    <property type="nucleotide sequence ID" value="XM_066809224.1"/>
</dbReference>